<dbReference type="PANTHER" id="PTHR23288:SF8">
    <property type="entry name" value="RNA POLYMERASE II ELONGATION FACTOR ELL2"/>
    <property type="match status" value="1"/>
</dbReference>
<dbReference type="STRING" id="409849.ENSPMGP00000016663"/>
<dbReference type="InterPro" id="IPR031176">
    <property type="entry name" value="ELL/occludin"/>
</dbReference>
<dbReference type="InterPro" id="IPR042065">
    <property type="entry name" value="E3_ELL-like"/>
</dbReference>
<dbReference type="SUPFAM" id="SSF46785">
    <property type="entry name" value="Winged helix' DNA-binding domain"/>
    <property type="match status" value="1"/>
</dbReference>
<feature type="compositionally biased region" description="Basic and acidic residues" evidence="7">
    <location>
        <begin position="353"/>
        <end position="362"/>
    </location>
</feature>
<evidence type="ECO:0000256" key="3">
    <source>
        <dbReference type="ARBA" id="ARBA00023015"/>
    </source>
</evidence>
<organism evidence="9 10">
    <name type="scientific">Periophthalmus magnuspinnatus</name>
    <dbReference type="NCBI Taxonomy" id="409849"/>
    <lineage>
        <taxon>Eukaryota</taxon>
        <taxon>Metazoa</taxon>
        <taxon>Chordata</taxon>
        <taxon>Craniata</taxon>
        <taxon>Vertebrata</taxon>
        <taxon>Euteleostomi</taxon>
        <taxon>Actinopterygii</taxon>
        <taxon>Neopterygii</taxon>
        <taxon>Teleostei</taxon>
        <taxon>Neoteleostei</taxon>
        <taxon>Acanthomorphata</taxon>
        <taxon>Gobiaria</taxon>
        <taxon>Gobiiformes</taxon>
        <taxon>Gobioidei</taxon>
        <taxon>Gobiidae</taxon>
        <taxon>Oxudercinae</taxon>
        <taxon>Periophthalmus</taxon>
    </lineage>
</organism>
<dbReference type="Proteomes" id="UP000261520">
    <property type="component" value="Unplaced"/>
</dbReference>
<feature type="compositionally biased region" description="Low complexity" evidence="7">
    <location>
        <begin position="385"/>
        <end position="396"/>
    </location>
</feature>
<sequence>MARRQWEDGGGLLKMASLSEDGSYELNCGASSTHRVSVLHVKLTETALRAVESFHSLKNGVRVQPTIQFKGLQGRIKIPRSVSSSELQSFEFYLSNVAKDNPQGCFECLQQSSPGLSLLAPVQTKLTICATNDSYQVTREKMTQAVEDTKERCTKVIKPGGQFRGKQVQIRKPALSGADVVPERKRSTPINPANTLRKCLSNNPVSQRPLRDRILHLLALRAYKKLELLARLQRDGISQKDRTSLGTTLQQVAVLNTKENTYSLKEFMYRDVQREWPGYTEEERTQLGQIYRDSLSCFLLLQKADFDFIDPLAPKKPRISHLSNRASSSASSEEQPSHRSSPAPSSAPSSVPSDRRDQEHPSHRPSSSPSRSLSSHPRAINHQLSPASSSHSPSTPEGCGTQDLPLDQSSTCRDPPRDPNPSPQSSYRAGSARAPSPPEEPRKAKKKSKKHKEKEREKKEEDSSRVPPRDAERGSYKAKKRRREEEGVQQETGLKYVSLMSVEQRQRYKEDFNSEYDEYRRLHARVETITRRFTRLDSQCRSLTPGTQEHQVLREYKKIKQLSPKYQEEKQRCEYLHNKLSHIKRLISEFDHKRSQSWS</sequence>
<feature type="compositionally biased region" description="Basic residues" evidence="7">
    <location>
        <begin position="443"/>
        <end position="453"/>
    </location>
</feature>
<reference evidence="9" key="2">
    <citation type="submission" date="2025-09" db="UniProtKB">
        <authorList>
            <consortium name="Ensembl"/>
        </authorList>
    </citation>
    <scope>IDENTIFICATION</scope>
</reference>
<dbReference type="Gene3D" id="1.10.10.2670">
    <property type="entry name" value="E3 ubiquitin-protein ligase"/>
    <property type="match status" value="1"/>
</dbReference>
<dbReference type="GO" id="GO:0000987">
    <property type="term" value="F:cis-regulatory region sequence-specific DNA binding"/>
    <property type="evidence" value="ECO:0007669"/>
    <property type="project" value="TreeGrafter"/>
</dbReference>
<dbReference type="AlphaFoldDB" id="A0A3B4AHT8"/>
<evidence type="ECO:0000313" key="10">
    <source>
        <dbReference type="Proteomes" id="UP000261520"/>
    </source>
</evidence>
<keyword evidence="5" id="KW-0539">Nucleus</keyword>
<dbReference type="GO" id="GO:0042795">
    <property type="term" value="P:snRNA transcription by RNA polymerase II"/>
    <property type="evidence" value="ECO:0007669"/>
    <property type="project" value="TreeGrafter"/>
</dbReference>
<evidence type="ECO:0000256" key="2">
    <source>
        <dbReference type="ARBA" id="ARBA00009171"/>
    </source>
</evidence>
<evidence type="ECO:0000256" key="1">
    <source>
        <dbReference type="ARBA" id="ARBA00004123"/>
    </source>
</evidence>
<keyword evidence="4" id="KW-0804">Transcription</keyword>
<accession>A0A3B4AHT8</accession>
<dbReference type="InterPro" id="IPR036390">
    <property type="entry name" value="WH_DNA-bd_sf"/>
</dbReference>
<dbReference type="GO" id="GO:0008023">
    <property type="term" value="C:transcription elongation factor complex"/>
    <property type="evidence" value="ECO:0007669"/>
    <property type="project" value="InterPro"/>
</dbReference>
<evidence type="ECO:0000256" key="7">
    <source>
        <dbReference type="SAM" id="MobiDB-lite"/>
    </source>
</evidence>
<reference evidence="9" key="1">
    <citation type="submission" date="2025-08" db="UniProtKB">
        <authorList>
            <consortium name="Ensembl"/>
        </authorList>
    </citation>
    <scope>IDENTIFICATION</scope>
</reference>
<feature type="compositionally biased region" description="Basic and acidic residues" evidence="7">
    <location>
        <begin position="454"/>
        <end position="475"/>
    </location>
</feature>
<dbReference type="GO" id="GO:0032968">
    <property type="term" value="P:positive regulation of transcription elongation by RNA polymerase II"/>
    <property type="evidence" value="ECO:0007669"/>
    <property type="project" value="TreeGrafter"/>
</dbReference>
<dbReference type="GO" id="GO:0006368">
    <property type="term" value="P:transcription elongation by RNA polymerase II"/>
    <property type="evidence" value="ECO:0007669"/>
    <property type="project" value="InterPro"/>
</dbReference>
<comment type="similarity">
    <text evidence="2 6">Belongs to the ELL/occludin family.</text>
</comment>
<dbReference type="InterPro" id="IPR019464">
    <property type="entry name" value="ELL_N"/>
</dbReference>
<proteinExistence type="inferred from homology"/>
<feature type="compositionally biased region" description="Low complexity" evidence="7">
    <location>
        <begin position="320"/>
        <end position="352"/>
    </location>
</feature>
<dbReference type="SUPFAM" id="SSF144292">
    <property type="entry name" value="occludin/ELL-like"/>
    <property type="match status" value="1"/>
</dbReference>
<dbReference type="PROSITE" id="PS51980">
    <property type="entry name" value="OCEL"/>
    <property type="match status" value="1"/>
</dbReference>
<comment type="subcellular location">
    <subcellularLocation>
        <location evidence="1">Nucleus</location>
    </subcellularLocation>
</comment>
<name>A0A3B4AHT8_9GOBI</name>
<dbReference type="Gene3D" id="6.10.140.340">
    <property type="match status" value="1"/>
</dbReference>
<feature type="compositionally biased region" description="Low complexity" evidence="7">
    <location>
        <begin position="425"/>
        <end position="434"/>
    </location>
</feature>
<evidence type="ECO:0000256" key="5">
    <source>
        <dbReference type="ARBA" id="ARBA00023242"/>
    </source>
</evidence>
<feature type="domain" description="OCEL" evidence="8">
    <location>
        <begin position="490"/>
        <end position="595"/>
    </location>
</feature>
<dbReference type="Pfam" id="PF07303">
    <property type="entry name" value="Occludin_ELL"/>
    <property type="match status" value="1"/>
</dbReference>
<keyword evidence="10" id="KW-1185">Reference proteome</keyword>
<feature type="compositionally biased region" description="Low complexity" evidence="7">
    <location>
        <begin position="364"/>
        <end position="378"/>
    </location>
</feature>
<protein>
    <recommendedName>
        <fullName evidence="8">OCEL domain-containing protein</fullName>
    </recommendedName>
</protein>
<dbReference type="Pfam" id="PF10390">
    <property type="entry name" value="ELL"/>
    <property type="match status" value="1"/>
</dbReference>
<evidence type="ECO:0000313" key="9">
    <source>
        <dbReference type="Ensembl" id="ENSPMGP00000016663.1"/>
    </source>
</evidence>
<dbReference type="InterPro" id="IPR010844">
    <property type="entry name" value="Occludin_ELL"/>
</dbReference>
<evidence type="ECO:0000256" key="4">
    <source>
        <dbReference type="ARBA" id="ARBA00023163"/>
    </source>
</evidence>
<feature type="region of interest" description="Disordered" evidence="7">
    <location>
        <begin position="316"/>
        <end position="490"/>
    </location>
</feature>
<dbReference type="Ensembl" id="ENSPMGT00000017792.1">
    <property type="protein sequence ID" value="ENSPMGP00000016663.1"/>
    <property type="gene ID" value="ENSPMGG00000013676.1"/>
</dbReference>
<evidence type="ECO:0000259" key="8">
    <source>
        <dbReference type="PROSITE" id="PS51980"/>
    </source>
</evidence>
<dbReference type="PANTHER" id="PTHR23288">
    <property type="entry name" value="OCCLUDIN AND RNA POLYMERASE II ELONGATION FACTOR ELL"/>
    <property type="match status" value="1"/>
</dbReference>
<keyword evidence="3" id="KW-0805">Transcription regulation</keyword>
<evidence type="ECO:0000256" key="6">
    <source>
        <dbReference type="PROSITE-ProRule" id="PRU01324"/>
    </source>
</evidence>